<evidence type="ECO:0000313" key="2">
    <source>
        <dbReference type="Proteomes" id="UP000887572"/>
    </source>
</evidence>
<dbReference type="WBParaSite" id="Gr19_v10_g3783.t1">
    <property type="protein sequence ID" value="Gr19_v10_g3783.t1"/>
    <property type="gene ID" value="Gr19_v10_g3783"/>
</dbReference>
<keyword evidence="2" id="KW-1185">Reference proteome</keyword>
<name>A0A914HU45_GLORO</name>
<dbReference type="AlphaFoldDB" id="A0A914HU45"/>
<protein>
    <submittedName>
        <fullName evidence="3">Uncharacterized protein</fullName>
    </submittedName>
</protein>
<feature type="region of interest" description="Disordered" evidence="1">
    <location>
        <begin position="65"/>
        <end position="90"/>
    </location>
</feature>
<feature type="compositionally biased region" description="Pro residues" evidence="1">
    <location>
        <begin position="72"/>
        <end position="83"/>
    </location>
</feature>
<feature type="compositionally biased region" description="Basic and acidic residues" evidence="1">
    <location>
        <begin position="19"/>
        <end position="32"/>
    </location>
</feature>
<accession>A0A914HU45</accession>
<proteinExistence type="predicted"/>
<dbReference type="Proteomes" id="UP000887572">
    <property type="component" value="Unplaced"/>
</dbReference>
<sequence length="238" mass="26776">MRWKSSSERNALPGQELELEAKGGSRAQKDDFPSPSSVISHISFSVDRSNKGGYKLEYGSAFGERLFGGPQGPGPPFKTPSPAPGRDNDVYNNNDYDDDNDYGRKTFVPKSVLESPAFDGRFFGYRAEWGCIESKASLLANLNESDGWKGKQFIGSTCNPYYGTKHTDMSNHNIYVPIFNTSVLSSLWCKGGHFWMGNQQKNVTVCQKHQHYCYAVNCRGDESNDQKGKNWKKRRSKR</sequence>
<organism evidence="2 3">
    <name type="scientific">Globodera rostochiensis</name>
    <name type="common">Golden nematode worm</name>
    <name type="synonym">Heterodera rostochiensis</name>
    <dbReference type="NCBI Taxonomy" id="31243"/>
    <lineage>
        <taxon>Eukaryota</taxon>
        <taxon>Metazoa</taxon>
        <taxon>Ecdysozoa</taxon>
        <taxon>Nematoda</taxon>
        <taxon>Chromadorea</taxon>
        <taxon>Rhabditida</taxon>
        <taxon>Tylenchina</taxon>
        <taxon>Tylenchomorpha</taxon>
        <taxon>Tylenchoidea</taxon>
        <taxon>Heteroderidae</taxon>
        <taxon>Heteroderinae</taxon>
        <taxon>Globodera</taxon>
    </lineage>
</organism>
<evidence type="ECO:0000313" key="3">
    <source>
        <dbReference type="WBParaSite" id="Gr19_v10_g3783.t1"/>
    </source>
</evidence>
<feature type="region of interest" description="Disordered" evidence="1">
    <location>
        <begin position="1"/>
        <end position="36"/>
    </location>
</feature>
<reference evidence="3" key="1">
    <citation type="submission" date="2022-11" db="UniProtKB">
        <authorList>
            <consortium name="WormBaseParasite"/>
        </authorList>
    </citation>
    <scope>IDENTIFICATION</scope>
</reference>
<evidence type="ECO:0000256" key="1">
    <source>
        <dbReference type="SAM" id="MobiDB-lite"/>
    </source>
</evidence>